<dbReference type="SMART" id="SM00342">
    <property type="entry name" value="HTH_ARAC"/>
    <property type="match status" value="1"/>
</dbReference>
<name>A0A5E4W223_9BURK</name>
<dbReference type="Gene3D" id="1.10.10.60">
    <property type="entry name" value="Homeodomain-like"/>
    <property type="match status" value="2"/>
</dbReference>
<dbReference type="SUPFAM" id="SSF46689">
    <property type="entry name" value="Homeodomain-like"/>
    <property type="match status" value="2"/>
</dbReference>
<evidence type="ECO:0000313" key="5">
    <source>
        <dbReference type="EMBL" id="VVE18203.1"/>
    </source>
</evidence>
<dbReference type="Proteomes" id="UP000384354">
    <property type="component" value="Unassembled WGS sequence"/>
</dbReference>
<dbReference type="InterPro" id="IPR009057">
    <property type="entry name" value="Homeodomain-like_sf"/>
</dbReference>
<dbReference type="PANTHER" id="PTHR46796:SF6">
    <property type="entry name" value="ARAC SUBFAMILY"/>
    <property type="match status" value="1"/>
</dbReference>
<evidence type="ECO:0000256" key="3">
    <source>
        <dbReference type="ARBA" id="ARBA00023163"/>
    </source>
</evidence>
<dbReference type="PROSITE" id="PS01124">
    <property type="entry name" value="HTH_ARAC_FAMILY_2"/>
    <property type="match status" value="1"/>
</dbReference>
<gene>
    <name evidence="5" type="primary">soxS</name>
    <name evidence="5" type="ORF">PCE31106_02990</name>
</gene>
<accession>A0A5E4W223</accession>
<organism evidence="5 6">
    <name type="scientific">Pandoraea cepalis</name>
    <dbReference type="NCBI Taxonomy" id="2508294"/>
    <lineage>
        <taxon>Bacteria</taxon>
        <taxon>Pseudomonadati</taxon>
        <taxon>Pseudomonadota</taxon>
        <taxon>Betaproteobacteria</taxon>
        <taxon>Burkholderiales</taxon>
        <taxon>Burkholderiaceae</taxon>
        <taxon>Pandoraea</taxon>
    </lineage>
</organism>
<keyword evidence="3" id="KW-0804">Transcription</keyword>
<evidence type="ECO:0000313" key="6">
    <source>
        <dbReference type="Proteomes" id="UP000384354"/>
    </source>
</evidence>
<proteinExistence type="predicted"/>
<reference evidence="5 6" key="1">
    <citation type="submission" date="2019-08" db="EMBL/GenBank/DDBJ databases">
        <authorList>
            <person name="Peeters C."/>
        </authorList>
    </citation>
    <scope>NUCLEOTIDE SEQUENCE [LARGE SCALE GENOMIC DNA]</scope>
    <source>
        <strain evidence="5 6">LMG 31106</strain>
    </source>
</reference>
<protein>
    <submittedName>
        <fullName evidence="5">Regulatory protein SoxS</fullName>
    </submittedName>
</protein>
<dbReference type="Pfam" id="PF12833">
    <property type="entry name" value="HTH_18"/>
    <property type="match status" value="1"/>
</dbReference>
<dbReference type="GO" id="GO:0003700">
    <property type="term" value="F:DNA-binding transcription factor activity"/>
    <property type="evidence" value="ECO:0007669"/>
    <property type="project" value="InterPro"/>
</dbReference>
<dbReference type="InterPro" id="IPR018060">
    <property type="entry name" value="HTH_AraC"/>
</dbReference>
<evidence type="ECO:0000256" key="2">
    <source>
        <dbReference type="ARBA" id="ARBA00023125"/>
    </source>
</evidence>
<dbReference type="AlphaFoldDB" id="A0A5E4W223"/>
<dbReference type="InterPro" id="IPR050204">
    <property type="entry name" value="AraC_XylS_family_regulators"/>
</dbReference>
<feature type="domain" description="HTH araC/xylS-type" evidence="4">
    <location>
        <begin position="229"/>
        <end position="327"/>
    </location>
</feature>
<keyword evidence="2" id="KW-0238">DNA-binding</keyword>
<dbReference type="GO" id="GO:0043565">
    <property type="term" value="F:sequence-specific DNA binding"/>
    <property type="evidence" value="ECO:0007669"/>
    <property type="project" value="InterPro"/>
</dbReference>
<dbReference type="PANTHER" id="PTHR46796">
    <property type="entry name" value="HTH-TYPE TRANSCRIPTIONAL ACTIVATOR RHAS-RELATED"/>
    <property type="match status" value="1"/>
</dbReference>
<dbReference type="EMBL" id="CABPSL010000011">
    <property type="protein sequence ID" value="VVE18203.1"/>
    <property type="molecule type" value="Genomic_DNA"/>
</dbReference>
<evidence type="ECO:0000259" key="4">
    <source>
        <dbReference type="PROSITE" id="PS01124"/>
    </source>
</evidence>
<sequence length="347" mass="37783">MPPRLSRASHRPSPSVILSLDCQHAIHRIAFTAVCAGCKCPVTQRKRLVKPYPTAPRHLDGDRVADVRHVSVGEYRTRPHRHDDEFMFLLPRTGQLVLNVESNVAPVRVAPKSFVVVPPQRLHDTRGYRSDQAHVAVYVASDFVVFCERKARRKLSCARISIWSAPLLLLDAARVATGTARSSEGPTSELAEFRAELAARTLAASCVQAGLMAAALPSNRADARAEIVRDICAFLDETLDQPISLERIAYEFGLSQRSLTRVFREGTGESVVDYQSRRRVEIAATLLNSPGMTVLAAAAAVGLESPSYLARLFRKYGYGPPNGYKGDATPIGSAASLAAITRGVPTS</sequence>
<keyword evidence="1" id="KW-0805">Transcription regulation</keyword>
<evidence type="ECO:0000256" key="1">
    <source>
        <dbReference type="ARBA" id="ARBA00023015"/>
    </source>
</evidence>